<dbReference type="KEGG" id="hhl:Halha_1122"/>
<proteinExistence type="predicted"/>
<evidence type="ECO:0000313" key="2">
    <source>
        <dbReference type="Proteomes" id="UP000010880"/>
    </source>
</evidence>
<evidence type="ECO:0000313" key="1">
    <source>
        <dbReference type="EMBL" id="AGB41071.1"/>
    </source>
</evidence>
<reference evidence="2" key="1">
    <citation type="submission" date="2012-02" db="EMBL/GenBank/DDBJ databases">
        <title>The complete genome of Halobacteroides halobius DSM 5150.</title>
        <authorList>
            <person name="Lucas S."/>
            <person name="Copeland A."/>
            <person name="Lapidus A."/>
            <person name="Glavina del Rio T."/>
            <person name="Dalin E."/>
            <person name="Tice H."/>
            <person name="Bruce D."/>
            <person name="Goodwin L."/>
            <person name="Pitluck S."/>
            <person name="Peters L."/>
            <person name="Mikhailova N."/>
            <person name="Gu W."/>
            <person name="Kyrpides N."/>
            <person name="Mavromatis K."/>
            <person name="Ivanova N."/>
            <person name="Brettin T."/>
            <person name="Detter J.C."/>
            <person name="Han C."/>
            <person name="Larimer F."/>
            <person name="Land M."/>
            <person name="Hauser L."/>
            <person name="Markowitz V."/>
            <person name="Cheng J.-F."/>
            <person name="Hugenholtz P."/>
            <person name="Woyke T."/>
            <person name="Wu D."/>
            <person name="Tindall B."/>
            <person name="Pomrenke H."/>
            <person name="Brambilla E."/>
            <person name="Klenk H.-P."/>
            <person name="Eisen J.A."/>
        </authorList>
    </citation>
    <scope>NUCLEOTIDE SEQUENCE [LARGE SCALE GENOMIC DNA]</scope>
    <source>
        <strain evidence="2">ATCC 35273 / DSM 5150 / MD-1</strain>
    </source>
</reference>
<dbReference type="EMBL" id="CP003359">
    <property type="protein sequence ID" value="AGB41071.1"/>
    <property type="molecule type" value="Genomic_DNA"/>
</dbReference>
<sequence>MFSLKKDHMLLLPTEETGRLLGGQAGDYSIIKLRIRHPKE</sequence>
<dbReference type="HOGENOM" id="CLU_3290533_0_0_9"/>
<dbReference type="Proteomes" id="UP000010880">
    <property type="component" value="Chromosome"/>
</dbReference>
<name>L0K7R8_HALHC</name>
<protein>
    <submittedName>
        <fullName evidence="1">Uncharacterized protein</fullName>
    </submittedName>
</protein>
<accession>L0K7R8</accession>
<organism evidence="1 2">
    <name type="scientific">Halobacteroides halobius (strain ATCC 35273 / DSM 5150 / MD-1)</name>
    <dbReference type="NCBI Taxonomy" id="748449"/>
    <lineage>
        <taxon>Bacteria</taxon>
        <taxon>Bacillati</taxon>
        <taxon>Bacillota</taxon>
        <taxon>Clostridia</taxon>
        <taxon>Halanaerobiales</taxon>
        <taxon>Halobacteroidaceae</taxon>
        <taxon>Halobacteroides</taxon>
    </lineage>
</organism>
<keyword evidence="2" id="KW-1185">Reference proteome</keyword>
<gene>
    <name evidence="1" type="ordered locus">Halha_1122</name>
</gene>
<dbReference type="AlphaFoldDB" id="L0K7R8"/>